<protein>
    <submittedName>
        <fullName evidence="10">Alcohol dehydrogenase 4</fullName>
    </submittedName>
</protein>
<evidence type="ECO:0000256" key="4">
    <source>
        <dbReference type="ARBA" id="ARBA00022723"/>
    </source>
</evidence>
<keyword evidence="7" id="KW-0520">NAD</keyword>
<keyword evidence="6" id="KW-0560">Oxidoreductase</keyword>
<dbReference type="PROSITE" id="PS00059">
    <property type="entry name" value="ADH_ZINC"/>
    <property type="match status" value="1"/>
</dbReference>
<comment type="similarity">
    <text evidence="2">Belongs to the zinc-containing alcohol dehydrogenase family. Class-II subfamily.</text>
</comment>
<dbReference type="Gene3D" id="3.90.180.10">
    <property type="entry name" value="Medium-chain alcohol dehydrogenases, catalytic domain"/>
    <property type="match status" value="1"/>
</dbReference>
<dbReference type="GO" id="GO:0051903">
    <property type="term" value="F:S-(hydroxymethyl)glutathione dehydrogenase [NAD(P)+] activity"/>
    <property type="evidence" value="ECO:0007669"/>
    <property type="project" value="TreeGrafter"/>
</dbReference>
<dbReference type="InterPro" id="IPR002328">
    <property type="entry name" value="ADH_Zn_CS"/>
</dbReference>
<dbReference type="InterPro" id="IPR013154">
    <property type="entry name" value="ADH-like_N"/>
</dbReference>
<dbReference type="SUPFAM" id="SSF50129">
    <property type="entry name" value="GroES-like"/>
    <property type="match status" value="1"/>
</dbReference>
<dbReference type="AlphaFoldDB" id="S7NI92"/>
<evidence type="ECO:0000259" key="9">
    <source>
        <dbReference type="Pfam" id="PF08240"/>
    </source>
</evidence>
<dbReference type="GO" id="GO:0046294">
    <property type="term" value="P:formaldehyde catabolic process"/>
    <property type="evidence" value="ECO:0007669"/>
    <property type="project" value="TreeGrafter"/>
</dbReference>
<keyword evidence="5" id="KW-0862">Zinc</keyword>
<keyword evidence="11" id="KW-1185">Reference proteome</keyword>
<evidence type="ECO:0000313" key="11">
    <source>
        <dbReference type="Proteomes" id="UP000052978"/>
    </source>
</evidence>
<evidence type="ECO:0000256" key="3">
    <source>
        <dbReference type="ARBA" id="ARBA00022490"/>
    </source>
</evidence>
<dbReference type="GO" id="GO:0005829">
    <property type="term" value="C:cytosol"/>
    <property type="evidence" value="ECO:0007669"/>
    <property type="project" value="TreeGrafter"/>
</dbReference>
<dbReference type="InterPro" id="IPR011032">
    <property type="entry name" value="GroES-like_sf"/>
</dbReference>
<dbReference type="GO" id="GO:0008270">
    <property type="term" value="F:zinc ion binding"/>
    <property type="evidence" value="ECO:0007669"/>
    <property type="project" value="InterPro"/>
</dbReference>
<dbReference type="Proteomes" id="UP000052978">
    <property type="component" value="Unassembled WGS sequence"/>
</dbReference>
<evidence type="ECO:0000313" key="10">
    <source>
        <dbReference type="EMBL" id="EPQ17071.1"/>
    </source>
</evidence>
<feature type="domain" description="Alcohol dehydrogenase-like N-terminal" evidence="9">
    <location>
        <begin position="34"/>
        <end position="89"/>
    </location>
</feature>
<feature type="region of interest" description="Disordered" evidence="8">
    <location>
        <begin position="85"/>
        <end position="106"/>
    </location>
</feature>
<keyword evidence="4" id="KW-0479">Metal-binding</keyword>
<evidence type="ECO:0000256" key="1">
    <source>
        <dbReference type="ARBA" id="ARBA00004496"/>
    </source>
</evidence>
<evidence type="ECO:0000256" key="8">
    <source>
        <dbReference type="SAM" id="MobiDB-lite"/>
    </source>
</evidence>
<evidence type="ECO:0000256" key="2">
    <source>
        <dbReference type="ARBA" id="ARBA00007704"/>
    </source>
</evidence>
<evidence type="ECO:0000256" key="6">
    <source>
        <dbReference type="ARBA" id="ARBA00023002"/>
    </source>
</evidence>
<name>S7NI92_MYOBR</name>
<evidence type="ECO:0000256" key="7">
    <source>
        <dbReference type="ARBA" id="ARBA00023027"/>
    </source>
</evidence>
<dbReference type="PANTHER" id="PTHR43880:SF14">
    <property type="entry name" value="ALL-TRANS-RETINOL DEHYDROGENASE [NAD(+)] ADH4"/>
    <property type="match status" value="1"/>
</dbReference>
<dbReference type="Pfam" id="PF08240">
    <property type="entry name" value="ADH_N"/>
    <property type="match status" value="1"/>
</dbReference>
<comment type="subcellular location">
    <subcellularLocation>
        <location evidence="1">Cytoplasm</location>
    </subcellularLocation>
</comment>
<evidence type="ECO:0000256" key="5">
    <source>
        <dbReference type="ARBA" id="ARBA00022833"/>
    </source>
</evidence>
<accession>S7NI92</accession>
<proteinExistence type="inferred from homology"/>
<sequence length="106" mass="11330">MGSVAEVIKCKAAIAWEANKPLCIEEVEVAPPKAHEVRIQIIATALCHTEAHILHPKFTEAFFPVILGHEGAGIVESVGPGVTNCKPGNSHDGESYKEQSQVGLFT</sequence>
<gene>
    <name evidence="10" type="ORF">D623_10000910</name>
</gene>
<keyword evidence="3" id="KW-0963">Cytoplasm</keyword>
<reference evidence="10 11" key="1">
    <citation type="journal article" date="2013" name="Nat. Commun.">
        <title>Genome analysis reveals insights into physiology and longevity of the Brandt's bat Myotis brandtii.</title>
        <authorList>
            <person name="Seim I."/>
            <person name="Fang X."/>
            <person name="Xiong Z."/>
            <person name="Lobanov A.V."/>
            <person name="Huang Z."/>
            <person name="Ma S."/>
            <person name="Feng Y."/>
            <person name="Turanov A.A."/>
            <person name="Zhu Y."/>
            <person name="Lenz T.L."/>
            <person name="Gerashchenko M.V."/>
            <person name="Fan D."/>
            <person name="Hee Yim S."/>
            <person name="Yao X."/>
            <person name="Jordan D."/>
            <person name="Xiong Y."/>
            <person name="Ma Y."/>
            <person name="Lyapunov A.N."/>
            <person name="Chen G."/>
            <person name="Kulakova O.I."/>
            <person name="Sun Y."/>
            <person name="Lee S.G."/>
            <person name="Bronson R.T."/>
            <person name="Moskalev A.A."/>
            <person name="Sunyaev S.R."/>
            <person name="Zhang G."/>
            <person name="Krogh A."/>
            <person name="Wang J."/>
            <person name="Gladyshev V.N."/>
        </authorList>
    </citation>
    <scope>NUCLEOTIDE SEQUENCE [LARGE SCALE GENOMIC DNA]</scope>
</reference>
<dbReference type="PANTHER" id="PTHR43880">
    <property type="entry name" value="ALCOHOL DEHYDROGENASE"/>
    <property type="match status" value="1"/>
</dbReference>
<dbReference type="EMBL" id="KE164330">
    <property type="protein sequence ID" value="EPQ17071.1"/>
    <property type="molecule type" value="Genomic_DNA"/>
</dbReference>
<organism evidence="10 11">
    <name type="scientific">Myotis brandtii</name>
    <name type="common">Brandt's bat</name>
    <dbReference type="NCBI Taxonomy" id="109478"/>
    <lineage>
        <taxon>Eukaryota</taxon>
        <taxon>Metazoa</taxon>
        <taxon>Chordata</taxon>
        <taxon>Craniata</taxon>
        <taxon>Vertebrata</taxon>
        <taxon>Euteleostomi</taxon>
        <taxon>Mammalia</taxon>
        <taxon>Eutheria</taxon>
        <taxon>Laurasiatheria</taxon>
        <taxon>Chiroptera</taxon>
        <taxon>Yangochiroptera</taxon>
        <taxon>Vespertilionidae</taxon>
        <taxon>Myotis</taxon>
    </lineage>
</organism>